<evidence type="ECO:0000256" key="1">
    <source>
        <dbReference type="SAM" id="MobiDB-lite"/>
    </source>
</evidence>
<protein>
    <submittedName>
        <fullName evidence="3">Uncharacterized protein</fullName>
    </submittedName>
</protein>
<dbReference type="PROSITE" id="PS51257">
    <property type="entry name" value="PROKAR_LIPOPROTEIN"/>
    <property type="match status" value="1"/>
</dbReference>
<name>A0A1L9TGM6_9EURO</name>
<keyword evidence="2" id="KW-0812">Transmembrane</keyword>
<gene>
    <name evidence="3" type="ORF">ASPSYDRAFT_955160</name>
</gene>
<proteinExistence type="predicted"/>
<dbReference type="Proteomes" id="UP000184356">
    <property type="component" value="Unassembled WGS sequence"/>
</dbReference>
<reference evidence="4" key="1">
    <citation type="journal article" date="2017" name="Genome Biol.">
        <title>Comparative genomics reveals high biological diversity and specific adaptations in the industrially and medically important fungal genus Aspergillus.</title>
        <authorList>
            <person name="de Vries R.P."/>
            <person name="Riley R."/>
            <person name="Wiebenga A."/>
            <person name="Aguilar-Osorio G."/>
            <person name="Amillis S."/>
            <person name="Uchima C.A."/>
            <person name="Anderluh G."/>
            <person name="Asadollahi M."/>
            <person name="Askin M."/>
            <person name="Barry K."/>
            <person name="Battaglia E."/>
            <person name="Bayram O."/>
            <person name="Benocci T."/>
            <person name="Braus-Stromeyer S.A."/>
            <person name="Caldana C."/>
            <person name="Canovas D."/>
            <person name="Cerqueira G.C."/>
            <person name="Chen F."/>
            <person name="Chen W."/>
            <person name="Choi C."/>
            <person name="Clum A."/>
            <person name="Dos Santos R.A."/>
            <person name="Damasio A.R."/>
            <person name="Diallinas G."/>
            <person name="Emri T."/>
            <person name="Fekete E."/>
            <person name="Flipphi M."/>
            <person name="Freyberg S."/>
            <person name="Gallo A."/>
            <person name="Gournas C."/>
            <person name="Habgood R."/>
            <person name="Hainaut M."/>
            <person name="Harispe M.L."/>
            <person name="Henrissat B."/>
            <person name="Hilden K.S."/>
            <person name="Hope R."/>
            <person name="Hossain A."/>
            <person name="Karabika E."/>
            <person name="Karaffa L."/>
            <person name="Karanyi Z."/>
            <person name="Krasevec N."/>
            <person name="Kuo A."/>
            <person name="Kusch H."/>
            <person name="LaButti K."/>
            <person name="Lagendijk E.L."/>
            <person name="Lapidus A."/>
            <person name="Levasseur A."/>
            <person name="Lindquist E."/>
            <person name="Lipzen A."/>
            <person name="Logrieco A.F."/>
            <person name="MacCabe A."/>
            <person name="Maekelae M.R."/>
            <person name="Malavazi I."/>
            <person name="Melin P."/>
            <person name="Meyer V."/>
            <person name="Mielnichuk N."/>
            <person name="Miskei M."/>
            <person name="Molnar A.P."/>
            <person name="Mule G."/>
            <person name="Ngan C.Y."/>
            <person name="Orejas M."/>
            <person name="Orosz E."/>
            <person name="Ouedraogo J.P."/>
            <person name="Overkamp K.M."/>
            <person name="Park H.-S."/>
            <person name="Perrone G."/>
            <person name="Piumi F."/>
            <person name="Punt P.J."/>
            <person name="Ram A.F."/>
            <person name="Ramon A."/>
            <person name="Rauscher S."/>
            <person name="Record E."/>
            <person name="Riano-Pachon D.M."/>
            <person name="Robert V."/>
            <person name="Roehrig J."/>
            <person name="Ruller R."/>
            <person name="Salamov A."/>
            <person name="Salih N.S."/>
            <person name="Samson R.A."/>
            <person name="Sandor E."/>
            <person name="Sanguinetti M."/>
            <person name="Schuetze T."/>
            <person name="Sepcic K."/>
            <person name="Shelest E."/>
            <person name="Sherlock G."/>
            <person name="Sophianopoulou V."/>
            <person name="Squina F.M."/>
            <person name="Sun H."/>
            <person name="Susca A."/>
            <person name="Todd R.B."/>
            <person name="Tsang A."/>
            <person name="Unkles S.E."/>
            <person name="van de Wiele N."/>
            <person name="van Rossen-Uffink D."/>
            <person name="Oliveira J.V."/>
            <person name="Vesth T.C."/>
            <person name="Visser J."/>
            <person name="Yu J.-H."/>
            <person name="Zhou M."/>
            <person name="Andersen M.R."/>
            <person name="Archer D.B."/>
            <person name="Baker S.E."/>
            <person name="Benoit I."/>
            <person name="Brakhage A.A."/>
            <person name="Braus G.H."/>
            <person name="Fischer R."/>
            <person name="Frisvad J.C."/>
            <person name="Goldman G.H."/>
            <person name="Houbraken J."/>
            <person name="Oakley B."/>
            <person name="Pocsi I."/>
            <person name="Scazzocchio C."/>
            <person name="Seiboth B."/>
            <person name="vanKuyk P.A."/>
            <person name="Wortman J."/>
            <person name="Dyer P.S."/>
            <person name="Grigoriev I.V."/>
        </authorList>
    </citation>
    <scope>NUCLEOTIDE SEQUENCE [LARGE SCALE GENOMIC DNA]</scope>
    <source>
        <strain evidence="4">CBS 593.65</strain>
    </source>
</reference>
<dbReference type="AlphaFoldDB" id="A0A1L9TGM6"/>
<evidence type="ECO:0000313" key="4">
    <source>
        <dbReference type="Proteomes" id="UP000184356"/>
    </source>
</evidence>
<evidence type="ECO:0000313" key="3">
    <source>
        <dbReference type="EMBL" id="OJJ58545.1"/>
    </source>
</evidence>
<dbReference type="VEuPathDB" id="FungiDB:ASPSYDRAFT_955160"/>
<evidence type="ECO:0000256" key="2">
    <source>
        <dbReference type="SAM" id="Phobius"/>
    </source>
</evidence>
<keyword evidence="2" id="KW-0472">Membrane</keyword>
<dbReference type="RefSeq" id="XP_040702351.1">
    <property type="nucleotide sequence ID" value="XM_040853127.1"/>
</dbReference>
<feature type="region of interest" description="Disordered" evidence="1">
    <location>
        <begin position="62"/>
        <end position="83"/>
    </location>
</feature>
<accession>A0A1L9TGM6</accession>
<organism evidence="3 4">
    <name type="scientific">Aspergillus sydowii CBS 593.65</name>
    <dbReference type="NCBI Taxonomy" id="1036612"/>
    <lineage>
        <taxon>Eukaryota</taxon>
        <taxon>Fungi</taxon>
        <taxon>Dikarya</taxon>
        <taxon>Ascomycota</taxon>
        <taxon>Pezizomycotina</taxon>
        <taxon>Eurotiomycetes</taxon>
        <taxon>Eurotiomycetidae</taxon>
        <taxon>Eurotiales</taxon>
        <taxon>Aspergillaceae</taxon>
        <taxon>Aspergillus</taxon>
        <taxon>Aspergillus subgen. Nidulantes</taxon>
    </lineage>
</organism>
<keyword evidence="4" id="KW-1185">Reference proteome</keyword>
<feature type="transmembrane region" description="Helical" evidence="2">
    <location>
        <begin position="20"/>
        <end position="38"/>
    </location>
</feature>
<sequence length="106" mass="11510">MTSTGIRGLSATKGSNHIKFSTAFISVLACLVMVAFRFDFDFLTDIQNPFATHNAVGSAQLRPRGVQPISRRRPSKPAGLSLQGSEWPFRGGRRAFPGWLRAAGCS</sequence>
<keyword evidence="2" id="KW-1133">Transmembrane helix</keyword>
<dbReference type="EMBL" id="KV878586">
    <property type="protein sequence ID" value="OJJ58545.1"/>
    <property type="molecule type" value="Genomic_DNA"/>
</dbReference>
<dbReference type="GeneID" id="63769200"/>